<dbReference type="InterPro" id="IPR008274">
    <property type="entry name" value="AldOxase/xan_DH_MoCoBD1"/>
</dbReference>
<dbReference type="InterPro" id="IPR001041">
    <property type="entry name" value="2Fe-2S_ferredoxin-type"/>
</dbReference>
<keyword evidence="10" id="KW-1185">Reference proteome</keyword>
<dbReference type="InterPro" id="IPR005107">
    <property type="entry name" value="CO_DH_flav_C"/>
</dbReference>
<dbReference type="SUPFAM" id="SSF55447">
    <property type="entry name" value="CO dehydrogenase flavoprotein C-terminal domain-like"/>
    <property type="match status" value="1"/>
</dbReference>
<dbReference type="InterPro" id="IPR012675">
    <property type="entry name" value="Beta-grasp_dom_sf"/>
</dbReference>
<dbReference type="SMART" id="SM01092">
    <property type="entry name" value="CO_deh_flav_C"/>
    <property type="match status" value="1"/>
</dbReference>
<dbReference type="SUPFAM" id="SSF56003">
    <property type="entry name" value="Molybdenum cofactor-binding domain"/>
    <property type="match status" value="1"/>
</dbReference>
<dbReference type="PANTHER" id="PTHR45444">
    <property type="entry name" value="XANTHINE DEHYDROGENASE"/>
    <property type="match status" value="1"/>
</dbReference>
<keyword evidence="3" id="KW-0479">Metal-binding</keyword>
<dbReference type="EMBL" id="JBHDIY010000002">
    <property type="protein sequence ID" value="MFL4470691.1"/>
    <property type="molecule type" value="Genomic_DNA"/>
</dbReference>
<evidence type="ECO:0000256" key="4">
    <source>
        <dbReference type="ARBA" id="ARBA00022827"/>
    </source>
</evidence>
<dbReference type="Pfam" id="PF02738">
    <property type="entry name" value="MoCoBD_1"/>
    <property type="match status" value="1"/>
</dbReference>
<dbReference type="Gene3D" id="3.10.20.30">
    <property type="match status" value="1"/>
</dbReference>
<evidence type="ECO:0000313" key="9">
    <source>
        <dbReference type="EMBL" id="MFL4470691.1"/>
    </source>
</evidence>
<dbReference type="InterPro" id="IPR016169">
    <property type="entry name" value="FAD-bd_PCMH_sub2"/>
</dbReference>
<dbReference type="PIRSF" id="PIRSF000127">
    <property type="entry name" value="Xanthine_DH"/>
    <property type="match status" value="1"/>
</dbReference>
<name>A0ABW8UUD1_9RHOB</name>
<feature type="compositionally biased region" description="Polar residues" evidence="7">
    <location>
        <begin position="768"/>
        <end position="780"/>
    </location>
</feature>
<dbReference type="Gene3D" id="3.30.390.50">
    <property type="entry name" value="CO dehydrogenase flavoprotein, C-terminal domain"/>
    <property type="match status" value="1"/>
</dbReference>
<dbReference type="SUPFAM" id="SSF54665">
    <property type="entry name" value="CO dehydrogenase molybdoprotein N-domain-like"/>
    <property type="match status" value="1"/>
</dbReference>
<keyword evidence="2" id="KW-0285">Flavoprotein</keyword>
<dbReference type="Proteomes" id="UP001627408">
    <property type="component" value="Unassembled WGS sequence"/>
</dbReference>
<dbReference type="SUPFAM" id="SSF56176">
    <property type="entry name" value="FAD-binding/transporter-associated domain-like"/>
    <property type="match status" value="1"/>
</dbReference>
<dbReference type="InterPro" id="IPR002888">
    <property type="entry name" value="2Fe-2S-bd"/>
</dbReference>
<organism evidence="9 10">
    <name type="scientific">Tateyamaria armeniaca</name>
    <dbReference type="NCBI Taxonomy" id="2518930"/>
    <lineage>
        <taxon>Bacteria</taxon>
        <taxon>Pseudomonadati</taxon>
        <taxon>Pseudomonadota</taxon>
        <taxon>Alphaproteobacteria</taxon>
        <taxon>Rhodobacterales</taxon>
        <taxon>Roseobacteraceae</taxon>
        <taxon>Tateyamaria</taxon>
    </lineage>
</organism>
<dbReference type="InterPro" id="IPR002346">
    <property type="entry name" value="Mopterin_DH_FAD-bd"/>
</dbReference>
<dbReference type="Pfam" id="PF00941">
    <property type="entry name" value="FAD_binding_5"/>
    <property type="match status" value="1"/>
</dbReference>
<evidence type="ECO:0000256" key="2">
    <source>
        <dbReference type="ARBA" id="ARBA00022630"/>
    </source>
</evidence>
<dbReference type="SUPFAM" id="SSF47741">
    <property type="entry name" value="CO dehydrogenase ISP C-domain like"/>
    <property type="match status" value="1"/>
</dbReference>
<dbReference type="PROSITE" id="PS51387">
    <property type="entry name" value="FAD_PCMH"/>
    <property type="match status" value="1"/>
</dbReference>
<proteinExistence type="predicted"/>
<dbReference type="PANTHER" id="PTHR45444:SF3">
    <property type="entry name" value="XANTHINE DEHYDROGENASE"/>
    <property type="match status" value="1"/>
</dbReference>
<dbReference type="Pfam" id="PF01799">
    <property type="entry name" value="Fer2_2"/>
    <property type="match status" value="1"/>
</dbReference>
<dbReference type="Pfam" id="PF03450">
    <property type="entry name" value="CO_deh_flav_C"/>
    <property type="match status" value="1"/>
</dbReference>
<keyword evidence="4" id="KW-0274">FAD</keyword>
<dbReference type="InterPro" id="IPR006058">
    <property type="entry name" value="2Fe2S_fd_BS"/>
</dbReference>
<keyword evidence="5" id="KW-0560">Oxidoreductase</keyword>
<evidence type="ECO:0000256" key="5">
    <source>
        <dbReference type="ARBA" id="ARBA00023002"/>
    </source>
</evidence>
<dbReference type="Gene3D" id="3.30.465.10">
    <property type="match status" value="1"/>
</dbReference>
<accession>A0ABW8UUD1</accession>
<gene>
    <name evidence="9" type="ORF">ACERZ8_12655</name>
</gene>
<sequence>MTTGSGDDTPVQFILNGAHVTLKDVSPHDLLIDYLHTPEVGLKGPKLVCGEAGCGACTVMETSWDEQAGRFVKRAINSCVRPLASLDGAMITTTEGIGSTRDGLDKVQYQLAAHNGSQCGYCSAGFVMNMYTLLQNAADGLSEAEIEQNFDGHICRCTGYRPILDGFKTFADDYVPPANPQDIEVAKGWQPAVKLFDAAPPPPESFAGYMQTPNFALYENGQHSYARVTDQDTLFGILSDPAPYPGGRRLVSGNTSIGIYKTVAIYGEEAISPPNLVDISRVAALQGVTPCATEIDGVNTLDIGAGVTLAQLIDMLEQQIAAAPEGHVRAYEGMLRHLHVVANLQVRAVATVGGNIAMAVNYGFPSDVILLLAALRATVTVSAGGEPHEIDILDLPRQDAEADDFVVYLRFAPTTGIGPDWYFSSHKVRARPDNAHAIVNAALSVKMTGGQVTDASLVFNGLFPEVADRVLRSFGGNPAFQAVRMEAVEEALIGKAWDDDALQAGLAALEDELDRVVPADMPPVEAVPWDYRKSLARALFFKSFVEIADQAAVEVAQSNQSAAGPIARGVSGGQQSYNDYPEELPLSAPLVKLSAFMQTTGEAEYTQTLEAPSAAWEGAYVYSRNALGRFHFKTSDGVKATPQQVVADMQAQGFDQLLGMVTYDDVPNKEGNWAGMGFDEPIFVPREGADIPASVTTAAAEQATFQPTFFTSSGAPLAMVFAKDAQTARQLAAYIRFNHVAEIPEGDAILSLEDAMAQDKVFPDDPATSPTLSHIQSITRPGSDRDWLDAPERPMPGCTTITGTHSTGAQNHFYLETQTTLAIPGEHGAMTLFASTQNLADNQYSAAHALGVSANKVAVKLTRVGGGFGGKQMRTAFTSTAAAVAAAALNRPVRLALDRNTNMIMQGNRHPFHADYRVAVNPDGRILGMEVDFKSDGGCTYDISFNVMDFVQLLAENIYDIPTWRTTGNVFRTNKISSTAYRGFGIIQCMNIIEGIIARVAHETGLSVETIRAQNMYGRGRAVAGPFEVSAQALEALTTMDIFEPAQLDALSDMVHQTYPSETEFRAAIAEVITATPAQLMLMLDFCTQAHGFTPYMQALDKFNIDMTYQELVRAPEYAERVKAVEDFNAANRWKKRGIFSMPLKYGNAFTGPRGALNQGGPMSWLTRTTARFLSGTVVSNWGRGCKPRWRRSRRARWAFR</sequence>
<evidence type="ECO:0000259" key="8">
    <source>
        <dbReference type="PROSITE" id="PS51387"/>
    </source>
</evidence>
<dbReference type="RefSeq" id="WP_407592538.1">
    <property type="nucleotide sequence ID" value="NZ_JBHDIY010000002.1"/>
</dbReference>
<dbReference type="InterPro" id="IPR036318">
    <property type="entry name" value="FAD-bd_PCMH-like_sf"/>
</dbReference>
<evidence type="ECO:0000313" key="10">
    <source>
        <dbReference type="Proteomes" id="UP001627408"/>
    </source>
</evidence>
<dbReference type="InterPro" id="IPR016208">
    <property type="entry name" value="Ald_Oxase/xanthine_DH-like"/>
</dbReference>
<protein>
    <submittedName>
        <fullName evidence="9">Molybdopterin cofactor-binding domain-containing protein</fullName>
    </submittedName>
</protein>
<dbReference type="Gene3D" id="3.90.1170.50">
    <property type="entry name" value="Aldehyde oxidase/xanthine dehydrogenase, a/b hammerhead"/>
    <property type="match status" value="1"/>
</dbReference>
<dbReference type="InterPro" id="IPR036884">
    <property type="entry name" value="2Fe-2S-bd_dom_sf"/>
</dbReference>
<dbReference type="InterPro" id="IPR037165">
    <property type="entry name" value="AldOxase/xan_DH_Mopterin-bd_sf"/>
</dbReference>
<keyword evidence="6" id="KW-0408">Iron</keyword>
<dbReference type="InterPro" id="IPR036683">
    <property type="entry name" value="CO_DH_flav_C_dom_sf"/>
</dbReference>
<evidence type="ECO:0000256" key="6">
    <source>
        <dbReference type="ARBA" id="ARBA00023004"/>
    </source>
</evidence>
<evidence type="ECO:0000256" key="7">
    <source>
        <dbReference type="SAM" id="MobiDB-lite"/>
    </source>
</evidence>
<evidence type="ECO:0000256" key="1">
    <source>
        <dbReference type="ARBA" id="ARBA00001974"/>
    </source>
</evidence>
<evidence type="ECO:0000256" key="3">
    <source>
        <dbReference type="ARBA" id="ARBA00022723"/>
    </source>
</evidence>
<comment type="cofactor">
    <cofactor evidence="1">
        <name>FAD</name>
        <dbReference type="ChEBI" id="CHEBI:57692"/>
    </cofactor>
</comment>
<dbReference type="CDD" id="cd00207">
    <property type="entry name" value="fer2"/>
    <property type="match status" value="1"/>
</dbReference>
<dbReference type="SUPFAM" id="SSF54292">
    <property type="entry name" value="2Fe-2S ferredoxin-like"/>
    <property type="match status" value="1"/>
</dbReference>
<feature type="domain" description="FAD-binding PCMH-type" evidence="8">
    <location>
        <begin position="218"/>
        <end position="433"/>
    </location>
</feature>
<dbReference type="PROSITE" id="PS00197">
    <property type="entry name" value="2FE2S_FER_1"/>
    <property type="match status" value="1"/>
</dbReference>
<reference evidence="9 10" key="1">
    <citation type="submission" date="2024-08" db="EMBL/GenBank/DDBJ databases">
        <title>Tateyamaria sp. nov., isolated from marine algae.</title>
        <authorList>
            <person name="Choi B.J."/>
            <person name="Kim J.M."/>
            <person name="Lee J.K."/>
            <person name="Choi D.G."/>
            <person name="Bayburt H."/>
            <person name="Baek J.H."/>
            <person name="Han D.M."/>
            <person name="Jeon C.O."/>
        </authorList>
    </citation>
    <scope>NUCLEOTIDE SEQUENCE [LARGE SCALE GENOMIC DNA]</scope>
    <source>
        <strain evidence="9 10">KMU-156</strain>
    </source>
</reference>
<dbReference type="Gene3D" id="3.30.365.10">
    <property type="entry name" value="Aldehyde oxidase/xanthine dehydrogenase, molybdopterin binding domain"/>
    <property type="match status" value="3"/>
</dbReference>
<feature type="region of interest" description="Disordered" evidence="7">
    <location>
        <begin position="764"/>
        <end position="789"/>
    </location>
</feature>
<dbReference type="InterPro" id="IPR036856">
    <property type="entry name" value="Ald_Oxase/Xan_DH_a/b_sf"/>
</dbReference>
<dbReference type="Gene3D" id="1.10.150.120">
    <property type="entry name" value="[2Fe-2S]-binding domain"/>
    <property type="match status" value="1"/>
</dbReference>
<dbReference type="InterPro" id="IPR036010">
    <property type="entry name" value="2Fe-2S_ferredoxin-like_sf"/>
</dbReference>
<comment type="caution">
    <text evidence="9">The sequence shown here is derived from an EMBL/GenBank/DDBJ whole genome shotgun (WGS) entry which is preliminary data.</text>
</comment>
<dbReference type="InterPro" id="IPR016166">
    <property type="entry name" value="FAD-bd_PCMH"/>
</dbReference>